<dbReference type="EMBL" id="CP021111">
    <property type="protein sequence ID" value="ARP93577.1"/>
    <property type="molecule type" value="Genomic_DNA"/>
</dbReference>
<comment type="subcellular location">
    <subcellularLocation>
        <location evidence="1 3 4">Cell outer membrane</location>
    </subcellularLocation>
</comment>
<keyword evidence="3" id="KW-0653">Protein transport</keyword>
<dbReference type="KEGG" id="bgm:CAL15_03775"/>
<dbReference type="PANTHER" id="PTHR30332">
    <property type="entry name" value="PROBABLE GENERAL SECRETION PATHWAY PROTEIN D"/>
    <property type="match status" value="1"/>
</dbReference>
<keyword evidence="3" id="KW-0811">Translocation</keyword>
<dbReference type="GO" id="GO:0015627">
    <property type="term" value="C:type II protein secretion system complex"/>
    <property type="evidence" value="ECO:0007669"/>
    <property type="project" value="TreeGrafter"/>
</dbReference>
<keyword evidence="9" id="KW-1185">Reference proteome</keyword>
<dbReference type="OrthoDB" id="9779724at2"/>
<feature type="domain" description="NolW-like" evidence="7">
    <location>
        <begin position="177"/>
        <end position="320"/>
    </location>
</feature>
<comment type="function">
    <text evidence="3">Component of the type III secretion system (T3SS), also called injectisome, which is used to inject bacterial effector proteins into eukaryotic host cells. Forms a ring-shaped multimeric structure with an apparent central pore in the outer membrane.</text>
</comment>
<evidence type="ECO:0000256" key="5">
    <source>
        <dbReference type="SAM" id="MobiDB-lite"/>
    </source>
</evidence>
<evidence type="ECO:0000256" key="4">
    <source>
        <dbReference type="RuleBase" id="RU004004"/>
    </source>
</evidence>
<dbReference type="InterPro" id="IPR003522">
    <property type="entry name" value="T3SS_OM_pore_YscC"/>
</dbReference>
<dbReference type="InterPro" id="IPR038591">
    <property type="entry name" value="NolW-like_sf"/>
</dbReference>
<sequence length="654" mass="69032" precursor="true">MHRGETQLKRIILAGVMSLAMLGTASAAPTWPNAPYSYYAKNESLQSVLREFAGGFSLSLQMGPEITGVVNGNFNANTPTEFMDRLGGVYGFNWFVYSGTLFVSRTNDMATRSISAMGSSISALRDALLQLGVLDPRFGWGELPDQGIALVSGPPAYVALVERTVAALPLGAGGQQVAVFRLKHASVNDRTVSYRDQAVVTPGMATVLRNLILGNGGGANNESLSAIAAPLRDNPPAFPGVAGALEGAGGAIAGGPAAVAGAAAGAAASDAVRTRRAASGLRFREPTVQADPRLNSIIVQDIPDRIPIYRQLIEQLDVPSTLIEIEAMIVDVNSDLVNELGVQWGARAGTATFGYSNFDLRTSGGLPIDGGAGLAPGTLGLSIGDTLAARLRLLQTRGQANILSQPSILTADNLGALIDLSDTFYIQTTGERVATVTPITVGTSLRVTPRYIEGRSRREVELTVDIEDGRIQDERQIGDLPTVRRSNISTLAVVGDGQTLLVGGYNSTQDSEEVNKIPLLGDIPGLGLLFSDRSKSVLRRERLFLLRPRVVSISGEVVAMPRGQSRAGRAMDATWAQPGEKLTAGQYLDLMQGQQTRVRFESVEVPDPNGPVRPSGSYIESVPMGPGQAAPVAQPGSTVIRVETPAMPGTGRER</sequence>
<dbReference type="Proteomes" id="UP000194161">
    <property type="component" value="Chromosome"/>
</dbReference>
<accession>A0A1W6Z8C5</accession>
<comment type="subunit">
    <text evidence="3">The core secretion machinery of the T3SS is composed of approximately 20 different proteins, including cytoplasmic components, a base, an export apparatus and a needle. This subunit is part of the base, which anchors the injectisome in the bacterial cell envelope. Forms a stable homooligomeric complex.</text>
</comment>
<evidence type="ECO:0000259" key="7">
    <source>
        <dbReference type="Pfam" id="PF03958"/>
    </source>
</evidence>
<keyword evidence="3 4" id="KW-0813">Transport</keyword>
<dbReference type="GO" id="GO:0030257">
    <property type="term" value="C:type III protein secretion system complex"/>
    <property type="evidence" value="ECO:0007669"/>
    <property type="project" value="UniProtKB-UniRule"/>
</dbReference>
<evidence type="ECO:0000256" key="3">
    <source>
        <dbReference type="HAMAP-Rule" id="MF_02219"/>
    </source>
</evidence>
<gene>
    <name evidence="3" type="primary">sctC</name>
    <name evidence="8" type="ORF">CAL15_03775</name>
</gene>
<proteinExistence type="inferred from homology"/>
<evidence type="ECO:0000256" key="1">
    <source>
        <dbReference type="ARBA" id="ARBA00004442"/>
    </source>
</evidence>
<feature type="domain" description="Type II/III secretion system secretin-like" evidence="6">
    <location>
        <begin position="394"/>
        <end position="551"/>
    </location>
</feature>
<dbReference type="HAMAP" id="MF_02219">
    <property type="entry name" value="Type_III_secretin"/>
    <property type="match status" value="1"/>
</dbReference>
<comment type="similarity">
    <text evidence="3">Belongs to the bacterial secretin family. T3SS SctC subfamily.</text>
</comment>
<dbReference type="InterPro" id="IPR004846">
    <property type="entry name" value="T2SS/T3SS_dom"/>
</dbReference>
<evidence type="ECO:0000256" key="2">
    <source>
        <dbReference type="ARBA" id="ARBA00022729"/>
    </source>
</evidence>
<evidence type="ECO:0000313" key="8">
    <source>
        <dbReference type="EMBL" id="ARP93577.1"/>
    </source>
</evidence>
<reference evidence="8 9" key="1">
    <citation type="submission" date="2017-05" db="EMBL/GenBank/DDBJ databases">
        <title>Complete and WGS of Bordetella genogroups.</title>
        <authorList>
            <person name="Spilker T."/>
            <person name="LiPuma J."/>
        </authorList>
    </citation>
    <scope>NUCLEOTIDE SEQUENCE [LARGE SCALE GENOMIC DNA]</scope>
    <source>
        <strain evidence="8 9">AU7206</strain>
    </source>
</reference>
<dbReference type="STRING" id="463040.CAL15_03775"/>
<dbReference type="RefSeq" id="WP_086077359.1">
    <property type="nucleotide sequence ID" value="NZ_CP021111.1"/>
</dbReference>
<dbReference type="Gene3D" id="3.55.50.30">
    <property type="match status" value="1"/>
</dbReference>
<keyword evidence="2 3" id="KW-0732">Signal</keyword>
<keyword evidence="3" id="KW-0998">Cell outer membrane</keyword>
<feature type="signal peptide" evidence="3">
    <location>
        <begin position="1"/>
        <end position="27"/>
    </location>
</feature>
<protein>
    <recommendedName>
        <fullName evidence="3">Type 3 secretion system secretin</fullName>
        <shortName evidence="3">T3SS secretin</shortName>
    </recommendedName>
</protein>
<dbReference type="GO" id="GO:0009279">
    <property type="term" value="C:cell outer membrane"/>
    <property type="evidence" value="ECO:0007669"/>
    <property type="project" value="UniProtKB-SubCell"/>
</dbReference>
<dbReference type="AlphaFoldDB" id="A0A1W6Z8C5"/>
<feature type="region of interest" description="Disordered" evidence="5">
    <location>
        <begin position="604"/>
        <end position="654"/>
    </location>
</feature>
<dbReference type="NCBIfam" id="TIGR02516">
    <property type="entry name" value="type_III_yscC"/>
    <property type="match status" value="1"/>
</dbReference>
<organism evidence="8 9">
    <name type="scientific">Bordetella genomosp. 13</name>
    <dbReference type="NCBI Taxonomy" id="463040"/>
    <lineage>
        <taxon>Bacteria</taxon>
        <taxon>Pseudomonadati</taxon>
        <taxon>Pseudomonadota</taxon>
        <taxon>Betaproteobacteria</taxon>
        <taxon>Burkholderiales</taxon>
        <taxon>Alcaligenaceae</taxon>
        <taxon>Bordetella</taxon>
    </lineage>
</organism>
<dbReference type="Gene3D" id="3.30.1370.120">
    <property type="match status" value="2"/>
</dbReference>
<dbReference type="GO" id="GO:0030254">
    <property type="term" value="P:protein secretion by the type III secretion system"/>
    <property type="evidence" value="ECO:0007669"/>
    <property type="project" value="UniProtKB-UniRule"/>
</dbReference>
<feature type="chain" id="PRO_5026396194" description="Type 3 secretion system secretin" evidence="3">
    <location>
        <begin position="28"/>
        <end position="654"/>
    </location>
</feature>
<dbReference type="Pfam" id="PF00263">
    <property type="entry name" value="Secretin"/>
    <property type="match status" value="1"/>
</dbReference>
<dbReference type="PANTHER" id="PTHR30332:SF5">
    <property type="entry name" value="SPI-1 TYPE 3 SECRETION SYSTEM SECRETIN"/>
    <property type="match status" value="1"/>
</dbReference>
<evidence type="ECO:0000313" key="9">
    <source>
        <dbReference type="Proteomes" id="UP000194161"/>
    </source>
</evidence>
<dbReference type="InterPro" id="IPR005644">
    <property type="entry name" value="NolW-like"/>
</dbReference>
<dbReference type="Pfam" id="PF03958">
    <property type="entry name" value="Secretin_N"/>
    <property type="match status" value="1"/>
</dbReference>
<dbReference type="PRINTS" id="PR01337">
    <property type="entry name" value="TYPE3OMGPROT"/>
</dbReference>
<dbReference type="InterPro" id="IPR050810">
    <property type="entry name" value="Bact_Secretion_Sys_Channel"/>
</dbReference>
<evidence type="ECO:0000259" key="6">
    <source>
        <dbReference type="Pfam" id="PF00263"/>
    </source>
</evidence>
<name>A0A1W6Z8C5_9BORD</name>
<keyword evidence="3" id="KW-0472">Membrane</keyword>